<feature type="domain" description="TonB-dependent receptor plug" evidence="4">
    <location>
        <begin position="206"/>
        <end position="311"/>
    </location>
</feature>
<keyword evidence="1" id="KW-0812">Transmembrane</keyword>
<reference evidence="5 6" key="1">
    <citation type="submission" date="2018-04" db="EMBL/GenBank/DDBJ databases">
        <title>Pedobacter chongqingensis sp. nov., isolated from a rottenly hemp rope.</title>
        <authorList>
            <person name="Cai Y."/>
        </authorList>
    </citation>
    <scope>NUCLEOTIDE SEQUENCE [LARGE SCALE GENOMIC DNA]</scope>
    <source>
        <strain evidence="5 6">FJ4-8</strain>
    </source>
</reference>
<dbReference type="SUPFAM" id="SSF49464">
    <property type="entry name" value="Carboxypeptidase regulatory domain-like"/>
    <property type="match status" value="1"/>
</dbReference>
<dbReference type="GO" id="GO:0009279">
    <property type="term" value="C:cell outer membrane"/>
    <property type="evidence" value="ECO:0007669"/>
    <property type="project" value="UniProtKB-SubCell"/>
</dbReference>
<keyword evidence="2" id="KW-0798">TonB box</keyword>
<evidence type="ECO:0000313" key="5">
    <source>
        <dbReference type="EMBL" id="PWG81493.1"/>
    </source>
</evidence>
<dbReference type="OrthoDB" id="604358at2"/>
<dbReference type="InterPro" id="IPR000531">
    <property type="entry name" value="Beta-barrel_TonB"/>
</dbReference>
<comment type="caution">
    <text evidence="5">The sequence shown here is derived from an EMBL/GenBank/DDBJ whole genome shotgun (WGS) entry which is preliminary data.</text>
</comment>
<dbReference type="InterPro" id="IPR023996">
    <property type="entry name" value="TonB-dep_OMP_SusC/RagA"/>
</dbReference>
<dbReference type="PROSITE" id="PS52016">
    <property type="entry name" value="TONB_DEPENDENT_REC_3"/>
    <property type="match status" value="1"/>
</dbReference>
<dbReference type="RefSeq" id="WP_109414977.1">
    <property type="nucleotide sequence ID" value="NZ_QEAS01000004.1"/>
</dbReference>
<organism evidence="5 6">
    <name type="scientific">Pararcticibacter amylolyticus</name>
    <dbReference type="NCBI Taxonomy" id="2173175"/>
    <lineage>
        <taxon>Bacteria</taxon>
        <taxon>Pseudomonadati</taxon>
        <taxon>Bacteroidota</taxon>
        <taxon>Sphingobacteriia</taxon>
        <taxon>Sphingobacteriales</taxon>
        <taxon>Sphingobacteriaceae</taxon>
        <taxon>Pararcticibacter</taxon>
    </lineage>
</organism>
<sequence>MKITTILYILITTTAPVLNASSGNAQVLQKKVSLSYTQTTLYQVVRDLQEKNSIDFDFTDRLRLGDIRTGPVRFHNEPLESVLHTLFSRHKIDYREEAGAIILTARPQPGTISGLITDASGQPLPGAGVQILELKQSVSCGSDGHFTLAVAPGTYTLKVTYIAFETQIKKNIVVAEGRNTSASFTMKELPGELNEVVVVGYGTQKKVNLTGAVSQITSQVIENRPSPSLTRLLQGTIPNLNLKMVDGSPTRKATYNVRGTTSIGAGGSALVLIDGAEGDPSLINPNDVESVTVLKDASSAAIYGSRAAFGVVLITTKSAKTGKTIIQANSNYSVNQRTVTPNLVTNGYVWAKNFDDSYNGWYDYNSHPTVVNNIFPFSLEYLDRLKQHDEDPSLPKAEYNEALARYEYFGNTDWYKELYQDNIPSTEQALSISGGTDKTSYLLSGRYYFQDGIFNHNTDRLNKYNIRAKGDIKASEWLTIQNNFELSDYTYSFPMLADRDNQTIWRMMDLLSYPMALIYNPDGTYTHTGVYSGLASFIDGNNESNTSNTMFRNTLGFTARALNNALTLKGDFTFLKERANEKRINNYVSYSNAPGQTARLGRSLLQQFTNERTYKTFNLTAGYERHFGVGHGLKLLAGYNAESSKYESFNASRDGLLIPSKPDFNLMDGLNYTVGGGGNEWAYLGLFYRVGYDYKNRYLAEFNGRYDGSSKFPASQRYGFFPSVSAGWRLSEEPFMNWSRNWLDELKVRSSYGSLGNGNVAPYRYQEQMSVIKMSAVLNGIQNNYTQIPDVIPNGLTWERSETFNLGADISLLKSRMNINFDWYDRKTTDMFTAGPPLPAVFGAVVPYGNYADMSTKGWELTLSWRNKSTLFGKAFEYSLNGSLWDNKSVITRFNNPTGALSATYYVGHTIGEIWGYQTLGLFTSEQEIAGHANQDFLQNSNNRKQLPGDIKFADINGDKVINQGDNTIYNPGDRKIIGNNSPRYQFGFTLTGRWNGFGLSAFFQGIGKRDWYFAPEAGIFWGLYNRPYGYQPVKMMENVWTEDKPDGYFPRLRGYAANSASRSLGAPQTRYLQDASYMRLKNLTFDYTFPRPWLDKLHIKGANIFLSTQNLFTLSGMNKYSDSIDPEVIEDPASDLMNNSGQGYAYPMLKTTTLGLNLTF</sequence>
<evidence type="ECO:0000256" key="2">
    <source>
        <dbReference type="RuleBase" id="RU003357"/>
    </source>
</evidence>
<evidence type="ECO:0000259" key="4">
    <source>
        <dbReference type="Pfam" id="PF07715"/>
    </source>
</evidence>
<evidence type="ECO:0000259" key="3">
    <source>
        <dbReference type="Pfam" id="PF00593"/>
    </source>
</evidence>
<protein>
    <submittedName>
        <fullName evidence="5">SusC/RagA family TonB-linked outer membrane protein</fullName>
    </submittedName>
</protein>
<comment type="subcellular location">
    <subcellularLocation>
        <location evidence="1">Cell outer membrane</location>
        <topology evidence="1">Multi-pass membrane protein</topology>
    </subcellularLocation>
</comment>
<dbReference type="InterPro" id="IPR008969">
    <property type="entry name" value="CarboxyPept-like_regulatory"/>
</dbReference>
<dbReference type="Pfam" id="PF13620">
    <property type="entry name" value="CarboxypepD_reg"/>
    <property type="match status" value="1"/>
</dbReference>
<dbReference type="InterPro" id="IPR037066">
    <property type="entry name" value="Plug_dom_sf"/>
</dbReference>
<dbReference type="Proteomes" id="UP000245647">
    <property type="component" value="Unassembled WGS sequence"/>
</dbReference>
<dbReference type="Pfam" id="PF00593">
    <property type="entry name" value="TonB_dep_Rec_b-barrel"/>
    <property type="match status" value="1"/>
</dbReference>
<dbReference type="NCBIfam" id="TIGR04056">
    <property type="entry name" value="OMP_RagA_SusC"/>
    <property type="match status" value="1"/>
</dbReference>
<gene>
    <name evidence="5" type="ORF">DDR33_06590</name>
</gene>
<evidence type="ECO:0000313" key="6">
    <source>
        <dbReference type="Proteomes" id="UP000245647"/>
    </source>
</evidence>
<dbReference type="InterPro" id="IPR039426">
    <property type="entry name" value="TonB-dep_rcpt-like"/>
</dbReference>
<dbReference type="AlphaFoldDB" id="A0A2U2PJB6"/>
<keyword evidence="1 2" id="KW-0472">Membrane</keyword>
<dbReference type="Gene3D" id="2.170.130.10">
    <property type="entry name" value="TonB-dependent receptor, plug domain"/>
    <property type="match status" value="1"/>
</dbReference>
<keyword evidence="1" id="KW-0813">Transport</keyword>
<dbReference type="Pfam" id="PF07715">
    <property type="entry name" value="Plug"/>
    <property type="match status" value="1"/>
</dbReference>
<dbReference type="InterPro" id="IPR012910">
    <property type="entry name" value="Plug_dom"/>
</dbReference>
<proteinExistence type="inferred from homology"/>
<comment type="similarity">
    <text evidence="1 2">Belongs to the TonB-dependent receptor family.</text>
</comment>
<dbReference type="SUPFAM" id="SSF56935">
    <property type="entry name" value="Porins"/>
    <property type="match status" value="1"/>
</dbReference>
<evidence type="ECO:0000256" key="1">
    <source>
        <dbReference type="PROSITE-ProRule" id="PRU01360"/>
    </source>
</evidence>
<keyword evidence="1" id="KW-0998">Cell outer membrane</keyword>
<dbReference type="EMBL" id="QEAS01000004">
    <property type="protein sequence ID" value="PWG81493.1"/>
    <property type="molecule type" value="Genomic_DNA"/>
</dbReference>
<feature type="domain" description="TonB-dependent receptor-like beta-barrel" evidence="3">
    <location>
        <begin position="526"/>
        <end position="1015"/>
    </location>
</feature>
<keyword evidence="6" id="KW-1185">Reference proteome</keyword>
<dbReference type="Gene3D" id="2.60.40.1120">
    <property type="entry name" value="Carboxypeptidase-like, regulatory domain"/>
    <property type="match status" value="1"/>
</dbReference>
<dbReference type="InterPro" id="IPR023997">
    <property type="entry name" value="TonB-dep_OMP_SusC/RagA_CS"/>
</dbReference>
<accession>A0A2U2PJB6</accession>
<keyword evidence="1" id="KW-1134">Transmembrane beta strand</keyword>
<name>A0A2U2PJB6_9SPHI</name>
<dbReference type="NCBIfam" id="TIGR04057">
    <property type="entry name" value="SusC_RagA_signa"/>
    <property type="match status" value="1"/>
</dbReference>